<keyword evidence="3" id="KW-0346">Stress response</keyword>
<dbReference type="Pfam" id="PF00012">
    <property type="entry name" value="HSP70"/>
    <property type="match status" value="2"/>
</dbReference>
<organism evidence="3 4">
    <name type="scientific">Salvia divinorum</name>
    <name type="common">Maria pastora</name>
    <name type="synonym">Diviner's sage</name>
    <dbReference type="NCBI Taxonomy" id="28513"/>
    <lineage>
        <taxon>Eukaryota</taxon>
        <taxon>Viridiplantae</taxon>
        <taxon>Streptophyta</taxon>
        <taxon>Embryophyta</taxon>
        <taxon>Tracheophyta</taxon>
        <taxon>Spermatophyta</taxon>
        <taxon>Magnoliopsida</taxon>
        <taxon>eudicotyledons</taxon>
        <taxon>Gunneridae</taxon>
        <taxon>Pentapetalae</taxon>
        <taxon>asterids</taxon>
        <taxon>lamiids</taxon>
        <taxon>Lamiales</taxon>
        <taxon>Lamiaceae</taxon>
        <taxon>Nepetoideae</taxon>
        <taxon>Mentheae</taxon>
        <taxon>Salviinae</taxon>
        <taxon>Salvia</taxon>
        <taxon>Salvia subgen. Calosphace</taxon>
    </lineage>
</organism>
<keyword evidence="1" id="KW-0547">Nucleotide-binding</keyword>
<dbReference type="PANTHER" id="PTHR19375">
    <property type="entry name" value="HEAT SHOCK PROTEIN 70KDA"/>
    <property type="match status" value="1"/>
</dbReference>
<keyword evidence="4" id="KW-1185">Reference proteome</keyword>
<dbReference type="GO" id="GO:0005524">
    <property type="term" value="F:ATP binding"/>
    <property type="evidence" value="ECO:0007669"/>
    <property type="project" value="UniProtKB-KW"/>
</dbReference>
<evidence type="ECO:0000256" key="1">
    <source>
        <dbReference type="ARBA" id="ARBA00022741"/>
    </source>
</evidence>
<gene>
    <name evidence="3" type="primary">HSP70A</name>
    <name evidence="3" type="ORF">AAHA92_06266</name>
</gene>
<accession>A0ABD1I8N2</accession>
<reference evidence="3 4" key="1">
    <citation type="submission" date="2024-06" db="EMBL/GenBank/DDBJ databases">
        <title>A chromosome level genome sequence of Diviner's sage (Salvia divinorum).</title>
        <authorList>
            <person name="Ford S.A."/>
            <person name="Ro D.-K."/>
            <person name="Ness R.W."/>
            <person name="Phillips M.A."/>
        </authorList>
    </citation>
    <scope>NUCLEOTIDE SEQUENCE [LARGE SCALE GENOMIC DNA]</scope>
    <source>
        <strain evidence="3">SAF-2024a</strain>
        <tissue evidence="3">Leaf</tissue>
    </source>
</reference>
<protein>
    <submittedName>
        <fullName evidence="3">Heat shock 70 kDa protein A</fullName>
    </submittedName>
</protein>
<dbReference type="AlphaFoldDB" id="A0ABD1I8N2"/>
<dbReference type="Gene3D" id="3.30.420.40">
    <property type="match status" value="2"/>
</dbReference>
<dbReference type="Proteomes" id="UP001567538">
    <property type="component" value="Unassembled WGS sequence"/>
</dbReference>
<dbReference type="SUPFAM" id="SSF53067">
    <property type="entry name" value="Actin-like ATPase domain"/>
    <property type="match status" value="1"/>
</dbReference>
<sequence>MNPHNTVFNAKRLIGRRFSDPFVQSDMKLWPFKLLPSLNVMRIINELTATTIAYGLDKEQGRRMCLFFTSEATPLMCRCCRLTKGFLKPRLPLTIRIWAERILTTD</sequence>
<keyword evidence="2" id="KW-0067">ATP-binding</keyword>
<dbReference type="InterPro" id="IPR043129">
    <property type="entry name" value="ATPase_NBD"/>
</dbReference>
<evidence type="ECO:0000256" key="2">
    <source>
        <dbReference type="ARBA" id="ARBA00022840"/>
    </source>
</evidence>
<evidence type="ECO:0000313" key="4">
    <source>
        <dbReference type="Proteomes" id="UP001567538"/>
    </source>
</evidence>
<name>A0ABD1I8N2_SALDI</name>
<evidence type="ECO:0000313" key="3">
    <source>
        <dbReference type="EMBL" id="KAL1563843.1"/>
    </source>
</evidence>
<proteinExistence type="predicted"/>
<dbReference type="InterPro" id="IPR013126">
    <property type="entry name" value="Hsp_70_fam"/>
</dbReference>
<dbReference type="EMBL" id="JBEAFC010000003">
    <property type="protein sequence ID" value="KAL1563843.1"/>
    <property type="molecule type" value="Genomic_DNA"/>
</dbReference>
<comment type="caution">
    <text evidence="3">The sequence shown here is derived from an EMBL/GenBank/DDBJ whole genome shotgun (WGS) entry which is preliminary data.</text>
</comment>